<evidence type="ECO:0000259" key="1">
    <source>
        <dbReference type="Pfam" id="PF03466"/>
    </source>
</evidence>
<protein>
    <submittedName>
        <fullName evidence="2">LysR substrate binding domain-containing protein</fullName>
    </submittedName>
</protein>
<gene>
    <name evidence="2" type="ORF">SAMN04488021_1506</name>
</gene>
<organism evidence="2 3">
    <name type="scientific">Paracoccus aminovorans</name>
    <dbReference type="NCBI Taxonomy" id="34004"/>
    <lineage>
        <taxon>Bacteria</taxon>
        <taxon>Pseudomonadati</taxon>
        <taxon>Pseudomonadota</taxon>
        <taxon>Alphaproteobacteria</taxon>
        <taxon>Rhodobacterales</taxon>
        <taxon>Paracoccaceae</taxon>
        <taxon>Paracoccus</taxon>
    </lineage>
</organism>
<evidence type="ECO:0000313" key="3">
    <source>
        <dbReference type="Proteomes" id="UP000183635"/>
    </source>
</evidence>
<dbReference type="SUPFAM" id="SSF53850">
    <property type="entry name" value="Periplasmic binding protein-like II"/>
    <property type="match status" value="1"/>
</dbReference>
<dbReference type="EMBL" id="FOPU01000050">
    <property type="protein sequence ID" value="SFH99554.1"/>
    <property type="molecule type" value="Genomic_DNA"/>
</dbReference>
<dbReference type="PANTHER" id="PTHR30419">
    <property type="entry name" value="HTH-TYPE TRANSCRIPTIONAL REGULATOR YBHD"/>
    <property type="match status" value="1"/>
</dbReference>
<dbReference type="CDD" id="cd08427">
    <property type="entry name" value="PBP2_LTTR_like_2"/>
    <property type="match status" value="1"/>
</dbReference>
<accession>A0A1I3EKP7</accession>
<dbReference type="GO" id="GO:0006355">
    <property type="term" value="P:regulation of DNA-templated transcription"/>
    <property type="evidence" value="ECO:0007669"/>
    <property type="project" value="TreeGrafter"/>
</dbReference>
<dbReference type="InterPro" id="IPR050950">
    <property type="entry name" value="HTH-type_LysR_regulators"/>
</dbReference>
<proteinExistence type="predicted"/>
<keyword evidence="3" id="KW-1185">Reference proteome</keyword>
<dbReference type="Pfam" id="PF03466">
    <property type="entry name" value="LysR_substrate"/>
    <property type="match status" value="1"/>
</dbReference>
<reference evidence="2 3" key="1">
    <citation type="submission" date="2016-10" db="EMBL/GenBank/DDBJ databases">
        <authorList>
            <person name="de Groot N.N."/>
        </authorList>
    </citation>
    <scope>NUCLEOTIDE SEQUENCE [LARGE SCALE GENOMIC DNA]</scope>
    <source>
        <strain evidence="2 3">DSM 8537</strain>
    </source>
</reference>
<name>A0A1I3EKP7_9RHOB</name>
<dbReference type="AlphaFoldDB" id="A0A1I3EKP7"/>
<sequence length="201" mass="21937">MIGVVRTSAIGLLPRAVSRIVANHPDLRVRVAVGNSEDMVRDVQAGRLDAAIIAENSVSSRDLDWSPFIREPLFLIAPPGTQISDVRSALRTLPFIRFRSSVPLARLIETELGRMNIQITDVAEMDTIASVTACVENGLGISVVPRIAAVEARTDLVMLPFGEPTVFRQIGLLQRLNSPRHALITELHQHLAFVSGEYGIA</sequence>
<dbReference type="Proteomes" id="UP000183635">
    <property type="component" value="Unassembled WGS sequence"/>
</dbReference>
<dbReference type="GO" id="GO:0005829">
    <property type="term" value="C:cytosol"/>
    <property type="evidence" value="ECO:0007669"/>
    <property type="project" value="TreeGrafter"/>
</dbReference>
<dbReference type="STRING" id="34004.SAMN04488021_1506"/>
<dbReference type="Gene3D" id="3.40.190.10">
    <property type="entry name" value="Periplasmic binding protein-like II"/>
    <property type="match status" value="2"/>
</dbReference>
<dbReference type="InterPro" id="IPR005119">
    <property type="entry name" value="LysR_subst-bd"/>
</dbReference>
<evidence type="ECO:0000313" key="2">
    <source>
        <dbReference type="EMBL" id="SFH99554.1"/>
    </source>
</evidence>
<feature type="domain" description="LysR substrate-binding" evidence="1">
    <location>
        <begin position="2"/>
        <end position="191"/>
    </location>
</feature>